<feature type="domain" description="MAM" evidence="6">
    <location>
        <begin position="772"/>
        <end position="931"/>
    </location>
</feature>
<evidence type="ECO:0000256" key="4">
    <source>
        <dbReference type="SAM" id="Phobius"/>
    </source>
</evidence>
<keyword evidence="4" id="KW-1133">Transmembrane helix</keyword>
<feature type="region of interest" description="Disordered" evidence="3">
    <location>
        <begin position="292"/>
        <end position="314"/>
    </location>
</feature>
<dbReference type="PANTHER" id="PTHR23282">
    <property type="entry name" value="APICAL ENDOSOMAL GLYCOPROTEIN PRECURSOR"/>
    <property type="match status" value="1"/>
</dbReference>
<dbReference type="PANTHER" id="PTHR23282:SF145">
    <property type="entry name" value="APICAL ENDOSOMAL GLYCOPROTEIN ISOFORM X1"/>
    <property type="match status" value="1"/>
</dbReference>
<name>A0AAY5KXD7_ESOLU</name>
<keyword evidence="4" id="KW-0812">Transmembrane</keyword>
<feature type="transmembrane region" description="Helical" evidence="4">
    <location>
        <begin position="1101"/>
        <end position="1123"/>
    </location>
</feature>
<dbReference type="InterPro" id="IPR051560">
    <property type="entry name" value="MAM_domain-containing"/>
</dbReference>
<dbReference type="SMART" id="SM00192">
    <property type="entry name" value="LDLa"/>
    <property type="match status" value="3"/>
</dbReference>
<reference evidence="7" key="2">
    <citation type="submission" date="2025-08" db="UniProtKB">
        <authorList>
            <consortium name="Ensembl"/>
        </authorList>
    </citation>
    <scope>IDENTIFICATION</scope>
</reference>
<feature type="domain" description="MAM" evidence="6">
    <location>
        <begin position="934"/>
        <end position="1089"/>
    </location>
</feature>
<dbReference type="SUPFAM" id="SSF57424">
    <property type="entry name" value="LDL receptor-like module"/>
    <property type="match status" value="1"/>
</dbReference>
<dbReference type="GeneTree" id="ENSGT00940000164732"/>
<reference evidence="7" key="3">
    <citation type="submission" date="2025-09" db="UniProtKB">
        <authorList>
            <consortium name="Ensembl"/>
        </authorList>
    </citation>
    <scope>IDENTIFICATION</scope>
</reference>
<dbReference type="SMART" id="SM00137">
    <property type="entry name" value="MAM"/>
    <property type="match status" value="5"/>
</dbReference>
<feature type="chain" id="PRO_5044323596" description="MAM domain-containing protein" evidence="5">
    <location>
        <begin position="22"/>
        <end position="1197"/>
    </location>
</feature>
<evidence type="ECO:0000256" key="5">
    <source>
        <dbReference type="SAM" id="SignalP"/>
    </source>
</evidence>
<proteinExistence type="predicted"/>
<evidence type="ECO:0000313" key="8">
    <source>
        <dbReference type="Proteomes" id="UP000265140"/>
    </source>
</evidence>
<dbReference type="InterPro" id="IPR036055">
    <property type="entry name" value="LDL_receptor-like_sf"/>
</dbReference>
<evidence type="ECO:0000256" key="1">
    <source>
        <dbReference type="ARBA" id="ARBA00023157"/>
    </source>
</evidence>
<feature type="domain" description="MAM" evidence="6">
    <location>
        <begin position="623"/>
        <end position="770"/>
    </location>
</feature>
<dbReference type="SUPFAM" id="SSF49899">
    <property type="entry name" value="Concanavalin A-like lectins/glucanases"/>
    <property type="match status" value="6"/>
</dbReference>
<dbReference type="Proteomes" id="UP000265140">
    <property type="component" value="Chromosome 14"/>
</dbReference>
<dbReference type="Gene3D" id="2.60.120.200">
    <property type="match status" value="6"/>
</dbReference>
<dbReference type="PROSITE" id="PS01209">
    <property type="entry name" value="LDLRA_1"/>
    <property type="match status" value="1"/>
</dbReference>
<evidence type="ECO:0000259" key="6">
    <source>
        <dbReference type="PROSITE" id="PS50060"/>
    </source>
</evidence>
<feature type="domain" description="MAM" evidence="6">
    <location>
        <begin position="450"/>
        <end position="619"/>
    </location>
</feature>
<gene>
    <name evidence="7" type="primary">MALRD1</name>
</gene>
<dbReference type="InterPro" id="IPR002172">
    <property type="entry name" value="LDrepeatLR_classA_rpt"/>
</dbReference>
<evidence type="ECO:0000256" key="3">
    <source>
        <dbReference type="SAM" id="MobiDB-lite"/>
    </source>
</evidence>
<dbReference type="PROSITE" id="PS50060">
    <property type="entry name" value="MAM_2"/>
    <property type="match status" value="6"/>
</dbReference>
<dbReference type="InterPro" id="IPR013320">
    <property type="entry name" value="ConA-like_dom_sf"/>
</dbReference>
<dbReference type="PRINTS" id="PR00261">
    <property type="entry name" value="LDLRECEPTOR"/>
</dbReference>
<protein>
    <recommendedName>
        <fullName evidence="6">MAM domain-containing protein</fullName>
    </recommendedName>
</protein>
<reference evidence="7 8" key="1">
    <citation type="submission" date="2020-02" db="EMBL/GenBank/DDBJ databases">
        <title>Esox lucius (northern pike) genome, fEsoLuc1, primary haplotype.</title>
        <authorList>
            <person name="Myers G."/>
            <person name="Karagic N."/>
            <person name="Meyer A."/>
            <person name="Pippel M."/>
            <person name="Reichard M."/>
            <person name="Winkler S."/>
            <person name="Tracey A."/>
            <person name="Sims Y."/>
            <person name="Howe K."/>
            <person name="Rhie A."/>
            <person name="Formenti G."/>
            <person name="Durbin R."/>
            <person name="Fedrigo O."/>
            <person name="Jarvis E.D."/>
        </authorList>
    </citation>
    <scope>NUCLEOTIDE SEQUENCE [LARGE SCALE GENOMIC DNA]</scope>
</reference>
<evidence type="ECO:0000256" key="2">
    <source>
        <dbReference type="PROSITE-ProRule" id="PRU00124"/>
    </source>
</evidence>
<dbReference type="InterPro" id="IPR000998">
    <property type="entry name" value="MAM_dom"/>
</dbReference>
<feature type="domain" description="MAM" evidence="6">
    <location>
        <begin position="268"/>
        <end position="431"/>
    </location>
</feature>
<dbReference type="Pfam" id="PF00629">
    <property type="entry name" value="MAM"/>
    <property type="match status" value="6"/>
</dbReference>
<dbReference type="InterPro" id="IPR023415">
    <property type="entry name" value="LDLR_class-A_CS"/>
</dbReference>
<keyword evidence="8" id="KW-1185">Reference proteome</keyword>
<dbReference type="Gene3D" id="4.10.400.10">
    <property type="entry name" value="Low-density Lipoprotein Receptor"/>
    <property type="match status" value="1"/>
</dbReference>
<keyword evidence="1 2" id="KW-1015">Disulfide bond</keyword>
<feature type="disulfide bond" evidence="2">
    <location>
        <begin position="230"/>
        <end position="242"/>
    </location>
</feature>
<dbReference type="PROSITE" id="PS50068">
    <property type="entry name" value="LDLRA_2"/>
    <property type="match status" value="1"/>
</dbReference>
<organism evidence="7 8">
    <name type="scientific">Esox lucius</name>
    <name type="common">Northern pike</name>
    <dbReference type="NCBI Taxonomy" id="8010"/>
    <lineage>
        <taxon>Eukaryota</taxon>
        <taxon>Metazoa</taxon>
        <taxon>Chordata</taxon>
        <taxon>Craniata</taxon>
        <taxon>Vertebrata</taxon>
        <taxon>Euteleostomi</taxon>
        <taxon>Actinopterygii</taxon>
        <taxon>Neopterygii</taxon>
        <taxon>Teleostei</taxon>
        <taxon>Protacanthopterygii</taxon>
        <taxon>Esociformes</taxon>
        <taxon>Esocidae</taxon>
        <taxon>Esox</taxon>
    </lineage>
</organism>
<keyword evidence="4" id="KW-0472">Membrane</keyword>
<sequence>MGLHRQLLDLVLILTFHWVIGTQRNACQAPEMKCDFFCDCTDCSDEKNCGYEGKEMVCDFENPDMCGWQDQSLEKGYMWERRQRGDRLPDSGPSSDFTTGTGTGWFMGVTKILNTEPVRTAVMVSPMMKQSSPSCRMLLRYFMWDSGHTGFGSAPLWASVVRADNREAVVWRPESTSVRSWREATIYLGRIPTAFQIRLHSRRAEGRSGDVAIDQLQFLDCALPLPVESCAAGLHKCNSSGCVEQSQVCDRTDDCGDKTDEMNCGEYWGCDFEDGVCNWDLRTLSDLKWTRTSQTDISTTDPNKGPGRDHSSNAASGHFLYVTVPKEGLKSDWTSFQSPLLEPTNMTHPCKMVMYTHQFGPRSGGLSVLVAGTEIYPVWQRGGALGDLWVKAEVEIVSNTSFQLVFVAAIRDKEYGGVAIDSIMMSPNCRISEANFPDPPGHPCTSDTSKICDFHEDCVDKDDEARCGDFSYEKGSSGWTDSSVGRQQWMLNDTTQEKYLYVAKAPGQQFTEAQTRTPLLGPSGPACTLQFSYSLTSMNNHTGELSIRVIDSLLGSQPRLWEVSGNTGSVEGVYQQAQVIIGAREHRFQLEFLARARMLCPCARLTVKDVLHFCVICFFWTDLSCNFEEGLCGWYQDQTDNFDWRLLTGMDHSIGNSFAVDVWSPSLRGLSGRLLSYRLQQTSGEHCLSFYYKLYGPDTGALSVKTRVPHGGESLLWTRSGAHGNVWHEGLCPVPEQLTSFQLVFEAARSGFDGRVALDDVAFVKRPCTAPRMCSFEGQRCGYTTTSSARWLHTNWKSSKTGPKTDHTLETETGYYMMVDSDVEILPEGSVAALTSPVHIGVARTECVYFWYHMGGENPGSLTVYMKPVKGERVKIFSNSLEQGDTWRHGNGNISSTTTDWQLEFEVQGAGGKGTHVSVDDITLSNHPCPSPGTKCDLESGLCGWTNTQNPELDQLDWELSSAEAETHYTTPNHDHTLGNNRGHFLFLPSSTRDTANYKAWLLSPHLPSTKGTCLRFWAYKPVTSLSVWYCYYIKQLLTVKEVGAVWKRFDVDITSIDEYQIVFEGFKGETGVLALDDVDYDIGFNCAGEARDPLTSNGGIAASVIVLLLLLASLGALLYFYLRLQEEKKAMPKSVDHPASAQAGFINDVYDSSVPVSIMLPLRLDYFCLFGSRAVKLKGQIQTPKTLEVTSNMRDC</sequence>
<feature type="compositionally biased region" description="Polar residues" evidence="3">
    <location>
        <begin position="292"/>
        <end position="302"/>
    </location>
</feature>
<keyword evidence="5" id="KW-0732">Signal</keyword>
<dbReference type="Pfam" id="PF00057">
    <property type="entry name" value="Ldl_recept_a"/>
    <property type="match status" value="1"/>
</dbReference>
<evidence type="ECO:0000313" key="7">
    <source>
        <dbReference type="Ensembl" id="ENSELUP00000093494.1"/>
    </source>
</evidence>
<feature type="signal peptide" evidence="5">
    <location>
        <begin position="1"/>
        <end position="21"/>
    </location>
</feature>
<feature type="domain" description="MAM" evidence="6">
    <location>
        <begin position="56"/>
        <end position="223"/>
    </location>
</feature>
<accession>A0AAY5KXD7</accession>
<dbReference type="AlphaFoldDB" id="A0AAY5KXD7"/>
<dbReference type="CDD" id="cd00112">
    <property type="entry name" value="LDLa"/>
    <property type="match status" value="2"/>
</dbReference>
<dbReference type="CDD" id="cd06263">
    <property type="entry name" value="MAM"/>
    <property type="match status" value="4"/>
</dbReference>
<dbReference type="GO" id="GO:0016020">
    <property type="term" value="C:membrane"/>
    <property type="evidence" value="ECO:0007669"/>
    <property type="project" value="InterPro"/>
</dbReference>
<feature type="disulfide bond" evidence="2">
    <location>
        <begin position="249"/>
        <end position="264"/>
    </location>
</feature>
<feature type="disulfide bond" evidence="2">
    <location>
        <begin position="237"/>
        <end position="255"/>
    </location>
</feature>
<dbReference type="Ensembl" id="ENSELUT00000102451.1">
    <property type="protein sequence ID" value="ENSELUP00000093494.1"/>
    <property type="gene ID" value="ENSELUG00000040525.1"/>
</dbReference>